<keyword evidence="8 10" id="KW-0653">Protein transport</keyword>
<evidence type="ECO:0000256" key="3">
    <source>
        <dbReference type="ARBA" id="ARBA00011245"/>
    </source>
</evidence>
<feature type="signal peptide" evidence="10">
    <location>
        <begin position="1"/>
        <end position="21"/>
    </location>
</feature>
<evidence type="ECO:0000256" key="8">
    <source>
        <dbReference type="ARBA" id="ARBA00022927"/>
    </source>
</evidence>
<dbReference type="Gene3D" id="2.50.20.10">
    <property type="entry name" value="Lipoprotein localisation LolA/LolB/LppX"/>
    <property type="match status" value="1"/>
</dbReference>
<gene>
    <name evidence="10 11" type="primary">lolA</name>
    <name evidence="11" type="ORF">LJ739_05855</name>
</gene>
<dbReference type="InterPro" id="IPR018323">
    <property type="entry name" value="OM_lipoprot_carrier_LolA_Pbac"/>
</dbReference>
<sequence length="206" mass="22714" precursor="true">MIKPNFLLGCAASVLSLSAVADEAAVAALQQHLNQLHSYSADFEQQVTDAEGNILQQAQGHIVLRQPSQMHWEVLPPNENILIADGQTLWHIDPFVEQVVALDQAAAVDNNPIILLTDPQSPQWERFDVQQTGTQFTIHAQSTDSPITQLSLTFEQAQLTGLAMTDSQGQESALTFSNIQQNVAVADQQFSFTLPQGFELDDQRQH</sequence>
<comment type="similarity">
    <text evidence="2 10">Belongs to the LolA family.</text>
</comment>
<accession>A0ABS8G587</accession>
<comment type="function">
    <text evidence="10">Participates in the translocation of lipoproteins from the inner membrane to the outer membrane. Only forms a complex with a lipoprotein if the residue after the N-terminal Cys is not an aspartate (The Asp acts as a targeting signal to indicate that the lipoprotein should stay in the inner membrane).</text>
</comment>
<dbReference type="CDD" id="cd16325">
    <property type="entry name" value="LolA"/>
    <property type="match status" value="1"/>
</dbReference>
<comment type="caution">
    <text evidence="11">The sequence shown here is derived from an EMBL/GenBank/DDBJ whole genome shotgun (WGS) entry which is preliminary data.</text>
</comment>
<reference evidence="11 12" key="1">
    <citation type="submission" date="2021-10" db="EMBL/GenBank/DDBJ databases">
        <title>Draft genome of Aestuariibacter halophilus JC2043.</title>
        <authorList>
            <person name="Emsley S.A."/>
            <person name="Pfannmuller K.M."/>
            <person name="Ushijima B."/>
            <person name="Saw J.H."/>
            <person name="Videau P."/>
        </authorList>
    </citation>
    <scope>NUCLEOTIDE SEQUENCE [LARGE SCALE GENOMIC DNA]</scope>
    <source>
        <strain evidence="11 12">JC2043</strain>
    </source>
</reference>
<dbReference type="RefSeq" id="WP_229157972.1">
    <property type="nucleotide sequence ID" value="NZ_JAJEWP010000001.1"/>
</dbReference>
<dbReference type="EMBL" id="JAJEWP010000001">
    <property type="protein sequence ID" value="MCC2615757.1"/>
    <property type="molecule type" value="Genomic_DNA"/>
</dbReference>
<evidence type="ECO:0000256" key="7">
    <source>
        <dbReference type="ARBA" id="ARBA00022764"/>
    </source>
</evidence>
<dbReference type="PANTHER" id="PTHR35869">
    <property type="entry name" value="OUTER-MEMBRANE LIPOPROTEIN CARRIER PROTEIN"/>
    <property type="match status" value="1"/>
</dbReference>
<proteinExistence type="inferred from homology"/>
<evidence type="ECO:0000256" key="6">
    <source>
        <dbReference type="ARBA" id="ARBA00022729"/>
    </source>
</evidence>
<evidence type="ECO:0000256" key="1">
    <source>
        <dbReference type="ARBA" id="ARBA00004418"/>
    </source>
</evidence>
<evidence type="ECO:0000256" key="9">
    <source>
        <dbReference type="ARBA" id="ARBA00023186"/>
    </source>
</evidence>
<keyword evidence="11" id="KW-0449">Lipoprotein</keyword>
<keyword evidence="7 10" id="KW-0574">Periplasm</keyword>
<organism evidence="11 12">
    <name type="scientific">Fluctibacter halophilus</name>
    <dbReference type="NCBI Taxonomy" id="226011"/>
    <lineage>
        <taxon>Bacteria</taxon>
        <taxon>Pseudomonadati</taxon>
        <taxon>Pseudomonadota</taxon>
        <taxon>Gammaproteobacteria</taxon>
        <taxon>Alteromonadales</taxon>
        <taxon>Alteromonadaceae</taxon>
        <taxon>Fluctibacter</taxon>
    </lineage>
</organism>
<keyword evidence="6 10" id="KW-0732">Signal</keyword>
<comment type="subunit">
    <text evidence="3 10">Monomer.</text>
</comment>
<name>A0ABS8G587_9ALTE</name>
<dbReference type="InterPro" id="IPR029046">
    <property type="entry name" value="LolA/LolB/LppX"/>
</dbReference>
<dbReference type="NCBIfam" id="TIGR00547">
    <property type="entry name" value="lolA"/>
    <property type="match status" value="1"/>
</dbReference>
<keyword evidence="5 10" id="KW-0813">Transport</keyword>
<dbReference type="SUPFAM" id="SSF89392">
    <property type="entry name" value="Prokaryotic lipoproteins and lipoprotein localization factors"/>
    <property type="match status" value="1"/>
</dbReference>
<keyword evidence="12" id="KW-1185">Reference proteome</keyword>
<protein>
    <recommendedName>
        <fullName evidence="4 10">Outer-membrane lipoprotein carrier protein</fullName>
    </recommendedName>
</protein>
<comment type="subcellular location">
    <subcellularLocation>
        <location evidence="1 10">Periplasm</location>
    </subcellularLocation>
</comment>
<feature type="chain" id="PRO_5044916739" description="Outer-membrane lipoprotein carrier protein" evidence="10">
    <location>
        <begin position="22"/>
        <end position="206"/>
    </location>
</feature>
<dbReference type="InterPro" id="IPR004564">
    <property type="entry name" value="OM_lipoprot_carrier_LolA-like"/>
</dbReference>
<evidence type="ECO:0000313" key="11">
    <source>
        <dbReference type="EMBL" id="MCC2615757.1"/>
    </source>
</evidence>
<keyword evidence="9 10" id="KW-0143">Chaperone</keyword>
<dbReference type="HAMAP" id="MF_00240">
    <property type="entry name" value="LolA"/>
    <property type="match status" value="1"/>
</dbReference>
<evidence type="ECO:0000256" key="5">
    <source>
        <dbReference type="ARBA" id="ARBA00022448"/>
    </source>
</evidence>
<evidence type="ECO:0000313" key="12">
    <source>
        <dbReference type="Proteomes" id="UP001520878"/>
    </source>
</evidence>
<dbReference type="PANTHER" id="PTHR35869:SF1">
    <property type="entry name" value="OUTER-MEMBRANE LIPOPROTEIN CARRIER PROTEIN"/>
    <property type="match status" value="1"/>
</dbReference>
<evidence type="ECO:0000256" key="10">
    <source>
        <dbReference type="HAMAP-Rule" id="MF_00240"/>
    </source>
</evidence>
<dbReference type="Pfam" id="PF03548">
    <property type="entry name" value="LolA"/>
    <property type="match status" value="1"/>
</dbReference>
<evidence type="ECO:0000256" key="4">
    <source>
        <dbReference type="ARBA" id="ARBA00014035"/>
    </source>
</evidence>
<dbReference type="Proteomes" id="UP001520878">
    <property type="component" value="Unassembled WGS sequence"/>
</dbReference>
<evidence type="ECO:0000256" key="2">
    <source>
        <dbReference type="ARBA" id="ARBA00007615"/>
    </source>
</evidence>